<dbReference type="InterPro" id="IPR013103">
    <property type="entry name" value="RVT_2"/>
</dbReference>
<evidence type="ECO:0000256" key="5">
    <source>
        <dbReference type="ARBA" id="ARBA00022695"/>
    </source>
</evidence>
<dbReference type="OrthoDB" id="7691805at2759"/>
<dbReference type="GO" id="GO:0004519">
    <property type="term" value="F:endonuclease activity"/>
    <property type="evidence" value="ECO:0007669"/>
    <property type="project" value="UniProtKB-KW"/>
</dbReference>
<dbReference type="EMBL" id="SGPK01000837">
    <property type="protein sequence ID" value="THG96938.1"/>
    <property type="molecule type" value="Genomic_DNA"/>
</dbReference>
<keyword evidence="8" id="KW-0547">Nucleotide-binding</keyword>
<comment type="caution">
    <text evidence="25">The sequence shown here is derived from an EMBL/GenBank/DDBJ whole genome shotgun (WGS) entry which is preliminary data.</text>
</comment>
<feature type="region of interest" description="Disordered" evidence="23">
    <location>
        <begin position="794"/>
        <end position="905"/>
    </location>
</feature>
<evidence type="ECO:0000256" key="4">
    <source>
        <dbReference type="ARBA" id="ARBA00022670"/>
    </source>
</evidence>
<evidence type="ECO:0000313" key="25">
    <source>
        <dbReference type="EMBL" id="THG96938.1"/>
    </source>
</evidence>
<dbReference type="GO" id="GO:0005634">
    <property type="term" value="C:nucleus"/>
    <property type="evidence" value="ECO:0007669"/>
    <property type="project" value="UniProtKB-ARBA"/>
</dbReference>
<dbReference type="AlphaFoldDB" id="A0A4S4KFI5"/>
<keyword evidence="9" id="KW-0064">Aspartyl protease</keyword>
<feature type="region of interest" description="Disordered" evidence="23">
    <location>
        <begin position="1"/>
        <end position="24"/>
    </location>
</feature>
<dbReference type="GO" id="GO:0003887">
    <property type="term" value="F:DNA-directed DNA polymerase activity"/>
    <property type="evidence" value="ECO:0007669"/>
    <property type="project" value="UniProtKB-KW"/>
</dbReference>
<keyword evidence="2" id="KW-0815">Transposition</keyword>
<keyword evidence="6" id="KW-0540">Nuclease</keyword>
<keyword evidence="7" id="KW-0479">Metal-binding</keyword>
<dbReference type="Pfam" id="PF13976">
    <property type="entry name" value="gag_pre-integrs"/>
    <property type="match status" value="1"/>
</dbReference>
<feature type="compositionally biased region" description="Basic and acidic residues" evidence="23">
    <location>
        <begin position="847"/>
        <end position="883"/>
    </location>
</feature>
<dbReference type="GO" id="GO:0003964">
    <property type="term" value="F:RNA-directed DNA polymerase activity"/>
    <property type="evidence" value="ECO:0007669"/>
    <property type="project" value="UniProtKB-KW"/>
</dbReference>
<keyword evidence="15" id="KW-0229">DNA integration</keyword>
<keyword evidence="19" id="KW-0233">DNA recombination</keyword>
<dbReference type="GO" id="GO:0032196">
    <property type="term" value="P:transposition"/>
    <property type="evidence" value="ECO:0007669"/>
    <property type="project" value="UniProtKB-KW"/>
</dbReference>
<keyword evidence="13" id="KW-0460">Magnesium</keyword>
<comment type="catalytic activity">
    <reaction evidence="22">
        <text>DNA(n) + a 2'-deoxyribonucleoside 5'-triphosphate = DNA(n+1) + diphosphate</text>
        <dbReference type="Rhea" id="RHEA:22508"/>
        <dbReference type="Rhea" id="RHEA-COMP:17339"/>
        <dbReference type="Rhea" id="RHEA-COMP:17340"/>
        <dbReference type="ChEBI" id="CHEBI:33019"/>
        <dbReference type="ChEBI" id="CHEBI:61560"/>
        <dbReference type="ChEBI" id="CHEBI:173112"/>
        <dbReference type="EC" id="2.7.7.7"/>
    </reaction>
</comment>
<dbReference type="GO" id="GO:0006310">
    <property type="term" value="P:DNA recombination"/>
    <property type="evidence" value="ECO:0007669"/>
    <property type="project" value="UniProtKB-KW"/>
</dbReference>
<comment type="catalytic activity">
    <reaction evidence="21">
        <text>DNA(n) + a 2'-deoxyribonucleoside 5'-triphosphate = DNA(n+1) + diphosphate</text>
        <dbReference type="Rhea" id="RHEA:22508"/>
        <dbReference type="Rhea" id="RHEA-COMP:17339"/>
        <dbReference type="Rhea" id="RHEA-COMP:17340"/>
        <dbReference type="ChEBI" id="CHEBI:33019"/>
        <dbReference type="ChEBI" id="CHEBI:61560"/>
        <dbReference type="ChEBI" id="CHEBI:173112"/>
        <dbReference type="EC" id="2.7.7.49"/>
    </reaction>
</comment>
<keyword evidence="10" id="KW-0255">Endonuclease</keyword>
<dbReference type="GO" id="GO:0006508">
    <property type="term" value="P:proteolysis"/>
    <property type="evidence" value="ECO:0007669"/>
    <property type="project" value="UniProtKB-KW"/>
</dbReference>
<dbReference type="PROSITE" id="PS50994">
    <property type="entry name" value="INTEGRASE"/>
    <property type="match status" value="1"/>
</dbReference>
<evidence type="ECO:0000256" key="16">
    <source>
        <dbReference type="ARBA" id="ARBA00022918"/>
    </source>
</evidence>
<dbReference type="InterPro" id="IPR054722">
    <property type="entry name" value="PolX-like_BBD"/>
</dbReference>
<evidence type="ECO:0000256" key="8">
    <source>
        <dbReference type="ARBA" id="ARBA00022741"/>
    </source>
</evidence>
<proteinExistence type="predicted"/>
<dbReference type="GO" id="GO:0015074">
    <property type="term" value="P:DNA integration"/>
    <property type="evidence" value="ECO:0007669"/>
    <property type="project" value="UniProtKB-KW"/>
</dbReference>
<dbReference type="InterPro" id="IPR057670">
    <property type="entry name" value="SH3_retrovirus"/>
</dbReference>
<dbReference type="GO" id="GO:0005524">
    <property type="term" value="F:ATP binding"/>
    <property type="evidence" value="ECO:0007669"/>
    <property type="project" value="UniProtKB-KW"/>
</dbReference>
<evidence type="ECO:0000256" key="23">
    <source>
        <dbReference type="SAM" id="MobiDB-lite"/>
    </source>
</evidence>
<protein>
    <recommendedName>
        <fullName evidence="24">Integrase catalytic domain-containing protein</fullName>
    </recommendedName>
</protein>
<keyword evidence="16" id="KW-0695">RNA-directed DNA polymerase</keyword>
<evidence type="ECO:0000256" key="14">
    <source>
        <dbReference type="ARBA" id="ARBA00022884"/>
    </source>
</evidence>
<evidence type="ECO:0000256" key="15">
    <source>
        <dbReference type="ARBA" id="ARBA00022908"/>
    </source>
</evidence>
<feature type="region of interest" description="Disordered" evidence="23">
    <location>
        <begin position="356"/>
        <end position="380"/>
    </location>
</feature>
<keyword evidence="12" id="KW-0067">ATP-binding</keyword>
<dbReference type="PANTHER" id="PTHR42648">
    <property type="entry name" value="TRANSPOSASE, PUTATIVE-RELATED"/>
    <property type="match status" value="1"/>
</dbReference>
<feature type="compositionally biased region" description="Polar residues" evidence="23">
    <location>
        <begin position="360"/>
        <end position="380"/>
    </location>
</feature>
<dbReference type="PANTHER" id="PTHR42648:SF11">
    <property type="entry name" value="TRANSPOSON TY4-P GAG-POL POLYPROTEIN"/>
    <property type="match status" value="1"/>
</dbReference>
<evidence type="ECO:0000313" key="26">
    <source>
        <dbReference type="Proteomes" id="UP000308199"/>
    </source>
</evidence>
<evidence type="ECO:0000256" key="10">
    <source>
        <dbReference type="ARBA" id="ARBA00022759"/>
    </source>
</evidence>
<organism evidence="25 26">
    <name type="scientific">Phellinidium pouzarii</name>
    <dbReference type="NCBI Taxonomy" id="167371"/>
    <lineage>
        <taxon>Eukaryota</taxon>
        <taxon>Fungi</taxon>
        <taxon>Dikarya</taxon>
        <taxon>Basidiomycota</taxon>
        <taxon>Agaricomycotina</taxon>
        <taxon>Agaricomycetes</taxon>
        <taxon>Hymenochaetales</taxon>
        <taxon>Hymenochaetaceae</taxon>
        <taxon>Phellinidium</taxon>
    </lineage>
</organism>
<evidence type="ECO:0000256" key="6">
    <source>
        <dbReference type="ARBA" id="ARBA00022722"/>
    </source>
</evidence>
<evidence type="ECO:0000259" key="24">
    <source>
        <dbReference type="PROSITE" id="PS50994"/>
    </source>
</evidence>
<feature type="domain" description="Integrase catalytic" evidence="24">
    <location>
        <begin position="669"/>
        <end position="739"/>
    </location>
</feature>
<keyword evidence="17" id="KW-0808">Transferase</keyword>
<dbReference type="InterPro" id="IPR025724">
    <property type="entry name" value="GAG-pre-integrase_dom"/>
</dbReference>
<evidence type="ECO:0000256" key="2">
    <source>
        <dbReference type="ARBA" id="ARBA00022578"/>
    </source>
</evidence>
<comment type="function">
    <text evidence="1">The aspartyl protease (PR) mediates the proteolytic cleavages of the Gag and Gag-Pol polyproteins after assembly of the VLP.</text>
</comment>
<sequence length="1182" mass="130250">MSTPPSSGITGGSASGNAGGSGKGTYTQSAANVLNVPAGAMDLFDSATYKPMNYKVEFLSNENYPMWRIKTAQALREHLVYEVGTGLSPLPVPMDPVNPTADELKSNLIWHRMNARARGLILERVTNKHVHLIEGASTSRDVWRRIEQHFMKDAAMGPAYAIQSLFTHKWDDSSSSLEENLAYVQDKVNELRKFQGNLDDLMNLLHALAIIQSLPSTWSQTVSVLMSKDNTDLENVITTLKRTAHHNAADAGESALALKTKGRVAKPKSIKKCTNCGKTRHTKEMCWAPGGGAAGKGPSGNKFGSGAADQKGKTVNAVVADDSDSDGTEVEASATNTEAEIDQGLIVHIQSLTAPKKNLRNSTPSPFHSSRTPSLSSAHTLDTQHPSAISVSTLGCEISDWILDSGASAHIVNNKNLLFGFQSCAPIPVKGFGEGMQLSAIGKGRAKLSFKPEAEKFTLEITNVLYVPGASCNIISASKLMKCGIDILGQKDKFKLYSGGKLMGCAFRIGGQFVIDTRKSHSIHADVAAAKSARSILTWHKRLGHLGFSNIRKLVSNAMLEGLDIDTINNYNANIHCPSCTQGKMTRVPFPKSISRASAPLELIHSDLAGPLPLSRRGFRFMQILLDDATGYSWLYLLKHKNSTGEVFSKWKPAVELETGRKWKSIPETTTPYTPEQNGAAERLNRTLADKVRSMCADHADIPDSLWPELYAHANYLRNLSPSSRLKGLTPFEAYYGKKPNVSNLRPFWASLYIHVPDQQRLKLDPRAKPAKFIGFETGTKGYKKTFQLAARPLHQSRGGILSDSDSDSSGDKQPINNTSSGNLPPEIPLPPPAKIMKPKITRNRNKWKDVAPTRSSDRNKRLRPLTKDEILTGNDARMDESTKTNTHIQNENPNATTEGGSNAEPQTIPQIDEQIISHLMINVALGAEPIDFRDATTGEAADKWWAAMRDEWETLRKLKVFEPSALPQGRKAIGCKWVYKLKLNADGEISKYKARLVAQGFTQKYLIDYDAVHAPVARTPAFKLLAAMAAKLGMRPHQLDVKAAFLNGVLEEELYMRQPLGFAEPGKEHQVLKLNKSIYGLKQSGRVWNKTFDRELKSIGFTRLRSDLCIYFRYDKGGKSIIGLHVDDLAMFVDHDDQVTRLVSEMEGKDIELVHLGPLHFMLGIRFTWNAEMGTVTLDQQ</sequence>
<dbReference type="SUPFAM" id="SSF53098">
    <property type="entry name" value="Ribonuclease H-like"/>
    <property type="match status" value="1"/>
</dbReference>
<keyword evidence="5" id="KW-0548">Nucleotidyltransferase</keyword>
<dbReference type="InterPro" id="IPR012337">
    <property type="entry name" value="RNaseH-like_sf"/>
</dbReference>
<dbReference type="Pfam" id="PF25597">
    <property type="entry name" value="SH3_retrovirus"/>
    <property type="match status" value="1"/>
</dbReference>
<dbReference type="Proteomes" id="UP000308199">
    <property type="component" value="Unassembled WGS sequence"/>
</dbReference>
<dbReference type="Gene3D" id="3.30.420.10">
    <property type="entry name" value="Ribonuclease H-like superfamily/Ribonuclease H"/>
    <property type="match status" value="2"/>
</dbReference>
<feature type="compositionally biased region" description="Basic residues" evidence="23">
    <location>
        <begin position="837"/>
        <end position="846"/>
    </location>
</feature>
<feature type="compositionally biased region" description="Polar residues" evidence="23">
    <location>
        <begin position="884"/>
        <end position="905"/>
    </location>
</feature>
<keyword evidence="18" id="KW-0917">Virion maturation</keyword>
<evidence type="ECO:0000256" key="17">
    <source>
        <dbReference type="ARBA" id="ARBA00022932"/>
    </source>
</evidence>
<feature type="compositionally biased region" description="Gly residues" evidence="23">
    <location>
        <begin position="9"/>
        <end position="23"/>
    </location>
</feature>
<dbReference type="InterPro" id="IPR001584">
    <property type="entry name" value="Integrase_cat-core"/>
</dbReference>
<dbReference type="GO" id="GO:0003723">
    <property type="term" value="F:RNA binding"/>
    <property type="evidence" value="ECO:0007669"/>
    <property type="project" value="UniProtKB-KW"/>
</dbReference>
<dbReference type="InterPro" id="IPR039537">
    <property type="entry name" value="Retrotran_Ty1/copia-like"/>
</dbReference>
<feature type="non-terminal residue" evidence="25">
    <location>
        <position position="1182"/>
    </location>
</feature>
<evidence type="ECO:0000256" key="18">
    <source>
        <dbReference type="ARBA" id="ARBA00023113"/>
    </source>
</evidence>
<keyword evidence="26" id="KW-1185">Reference proteome</keyword>
<evidence type="ECO:0000256" key="11">
    <source>
        <dbReference type="ARBA" id="ARBA00022801"/>
    </source>
</evidence>
<gene>
    <name evidence="25" type="ORF">EW145_g7691</name>
</gene>
<dbReference type="Pfam" id="PF14223">
    <property type="entry name" value="Retrotran_gag_2"/>
    <property type="match status" value="1"/>
</dbReference>
<evidence type="ECO:0000256" key="7">
    <source>
        <dbReference type="ARBA" id="ARBA00022723"/>
    </source>
</evidence>
<keyword evidence="20" id="KW-0511">Multifunctional enzyme</keyword>
<evidence type="ECO:0000256" key="22">
    <source>
        <dbReference type="ARBA" id="ARBA00049244"/>
    </source>
</evidence>
<dbReference type="GO" id="GO:0046872">
    <property type="term" value="F:metal ion binding"/>
    <property type="evidence" value="ECO:0007669"/>
    <property type="project" value="UniProtKB-KW"/>
</dbReference>
<keyword evidence="4" id="KW-0645">Protease</keyword>
<evidence type="ECO:0000256" key="9">
    <source>
        <dbReference type="ARBA" id="ARBA00022750"/>
    </source>
</evidence>
<name>A0A4S4KFI5_9AGAM</name>
<evidence type="ECO:0000256" key="21">
    <source>
        <dbReference type="ARBA" id="ARBA00048173"/>
    </source>
</evidence>
<keyword evidence="11" id="KW-0378">Hydrolase</keyword>
<keyword evidence="17" id="KW-0239">DNA-directed DNA polymerase</keyword>
<evidence type="ECO:0000256" key="3">
    <source>
        <dbReference type="ARBA" id="ARBA00022612"/>
    </source>
</evidence>
<dbReference type="SUPFAM" id="SSF56672">
    <property type="entry name" value="DNA/RNA polymerases"/>
    <property type="match status" value="1"/>
</dbReference>
<accession>A0A4S4KFI5</accession>
<keyword evidence="3" id="KW-1188">Viral release from host cell</keyword>
<evidence type="ECO:0000256" key="19">
    <source>
        <dbReference type="ARBA" id="ARBA00023172"/>
    </source>
</evidence>
<evidence type="ECO:0000256" key="12">
    <source>
        <dbReference type="ARBA" id="ARBA00022840"/>
    </source>
</evidence>
<dbReference type="Pfam" id="PF22936">
    <property type="entry name" value="Pol_BBD"/>
    <property type="match status" value="1"/>
</dbReference>
<dbReference type="InterPro" id="IPR036397">
    <property type="entry name" value="RNaseH_sf"/>
</dbReference>
<evidence type="ECO:0000256" key="1">
    <source>
        <dbReference type="ARBA" id="ARBA00002180"/>
    </source>
</evidence>
<dbReference type="InterPro" id="IPR043502">
    <property type="entry name" value="DNA/RNA_pol_sf"/>
</dbReference>
<reference evidence="25 26" key="1">
    <citation type="submission" date="2019-02" db="EMBL/GenBank/DDBJ databases">
        <title>Genome sequencing of the rare red list fungi Phellinidium pouzarii.</title>
        <authorList>
            <person name="Buettner E."/>
            <person name="Kellner H."/>
        </authorList>
    </citation>
    <scope>NUCLEOTIDE SEQUENCE [LARGE SCALE GENOMIC DNA]</scope>
    <source>
        <strain evidence="25 26">DSM 108285</strain>
    </source>
</reference>
<dbReference type="Pfam" id="PF07727">
    <property type="entry name" value="RVT_2"/>
    <property type="match status" value="1"/>
</dbReference>
<keyword evidence="14" id="KW-0694">RNA-binding</keyword>
<dbReference type="GO" id="GO:0004190">
    <property type="term" value="F:aspartic-type endopeptidase activity"/>
    <property type="evidence" value="ECO:0007669"/>
    <property type="project" value="UniProtKB-KW"/>
</dbReference>
<evidence type="ECO:0000256" key="13">
    <source>
        <dbReference type="ARBA" id="ARBA00022842"/>
    </source>
</evidence>
<evidence type="ECO:0000256" key="20">
    <source>
        <dbReference type="ARBA" id="ARBA00023268"/>
    </source>
</evidence>